<dbReference type="AlphaFoldDB" id="A0A1G6K6B8"/>
<organism evidence="1 2">
    <name type="scientific">Williamwhitmania taraxaci</name>
    <dbReference type="NCBI Taxonomy" id="1640674"/>
    <lineage>
        <taxon>Bacteria</taxon>
        <taxon>Pseudomonadati</taxon>
        <taxon>Bacteroidota</taxon>
        <taxon>Bacteroidia</taxon>
        <taxon>Bacteroidales</taxon>
        <taxon>Williamwhitmaniaceae</taxon>
        <taxon>Williamwhitmania</taxon>
    </lineage>
</organism>
<protein>
    <submittedName>
        <fullName evidence="1">Uncharacterized protein</fullName>
    </submittedName>
</protein>
<dbReference type="STRING" id="1640674.SAMN05216323_102323"/>
<dbReference type="RefSeq" id="WP_092437625.1">
    <property type="nucleotide sequence ID" value="NZ_FMYP01000023.1"/>
</dbReference>
<reference evidence="1 2" key="1">
    <citation type="submission" date="2016-09" db="EMBL/GenBank/DDBJ databases">
        <authorList>
            <person name="Capua I."/>
            <person name="De Benedictis P."/>
            <person name="Joannis T."/>
            <person name="Lombin L.H."/>
            <person name="Cattoli G."/>
        </authorList>
    </citation>
    <scope>NUCLEOTIDE SEQUENCE [LARGE SCALE GENOMIC DNA]</scope>
    <source>
        <strain evidence="1 2">A7P-90m</strain>
    </source>
</reference>
<evidence type="ECO:0000313" key="2">
    <source>
        <dbReference type="Proteomes" id="UP000199452"/>
    </source>
</evidence>
<dbReference type="EMBL" id="FMYP01000023">
    <property type="protein sequence ID" value="SDC26381.1"/>
    <property type="molecule type" value="Genomic_DNA"/>
</dbReference>
<name>A0A1G6K6B8_9BACT</name>
<dbReference type="Proteomes" id="UP000199452">
    <property type="component" value="Unassembled WGS sequence"/>
</dbReference>
<accession>A0A1G6K6B8</accession>
<sequence>MVLYRLLIRYTVILFLLFCGSLKGLHGQTMGVVVVSGGTVQFQFNSYQKIKDGISYPNYSRVKIYSINVDPACKGWKLYCKSNSLVLSDDGFSSLSLSYVKVTPKFESSDFPGGTVVYPGFILSDIGVGNVIAESTTVGLYNAKKAMIVLDIAFATSPGFVGLIDVKSGYYYLDLVFKIEEIF</sequence>
<proteinExistence type="predicted"/>
<keyword evidence="2" id="KW-1185">Reference proteome</keyword>
<gene>
    <name evidence="1" type="ORF">SAMN05216323_102323</name>
</gene>
<evidence type="ECO:0000313" key="1">
    <source>
        <dbReference type="EMBL" id="SDC26381.1"/>
    </source>
</evidence>